<feature type="domain" description="Nudix hydrolase" evidence="2">
    <location>
        <begin position="2"/>
        <end position="165"/>
    </location>
</feature>
<proteinExistence type="predicted"/>
<dbReference type="GO" id="GO:0016787">
    <property type="term" value="F:hydrolase activity"/>
    <property type="evidence" value="ECO:0007669"/>
    <property type="project" value="UniProtKB-KW"/>
</dbReference>
<accession>A0A6C0C2V3</accession>
<organism evidence="3">
    <name type="scientific">viral metagenome</name>
    <dbReference type="NCBI Taxonomy" id="1070528"/>
    <lineage>
        <taxon>unclassified sequences</taxon>
        <taxon>metagenomes</taxon>
        <taxon>organismal metagenomes</taxon>
    </lineage>
</organism>
<evidence type="ECO:0000256" key="1">
    <source>
        <dbReference type="ARBA" id="ARBA00022801"/>
    </source>
</evidence>
<dbReference type="EMBL" id="MN739322">
    <property type="protein sequence ID" value="QHS98740.1"/>
    <property type="molecule type" value="Genomic_DNA"/>
</dbReference>
<dbReference type="Gene3D" id="3.90.79.10">
    <property type="entry name" value="Nucleoside Triphosphate Pyrophosphohydrolase"/>
    <property type="match status" value="1"/>
</dbReference>
<dbReference type="PROSITE" id="PS00893">
    <property type="entry name" value="NUDIX_BOX"/>
    <property type="match status" value="1"/>
</dbReference>
<dbReference type="InterPro" id="IPR015797">
    <property type="entry name" value="NUDIX_hydrolase-like_dom_sf"/>
</dbReference>
<dbReference type="InterPro" id="IPR020084">
    <property type="entry name" value="NUDIX_hydrolase_CS"/>
</dbReference>
<evidence type="ECO:0000259" key="2">
    <source>
        <dbReference type="PROSITE" id="PS51462"/>
    </source>
</evidence>
<dbReference type="PROSITE" id="PS51462">
    <property type="entry name" value="NUDIX"/>
    <property type="match status" value="1"/>
</dbReference>
<name>A0A6C0C2V3_9ZZZZ</name>
<dbReference type="InterPro" id="IPR000086">
    <property type="entry name" value="NUDIX_hydrolase_dom"/>
</dbReference>
<dbReference type="SUPFAM" id="SSF55811">
    <property type="entry name" value="Nudix"/>
    <property type="match status" value="1"/>
</dbReference>
<reference evidence="3" key="1">
    <citation type="journal article" date="2020" name="Nature">
        <title>Giant virus diversity and host interactions through global metagenomics.</title>
        <authorList>
            <person name="Schulz F."/>
            <person name="Roux S."/>
            <person name="Paez-Espino D."/>
            <person name="Jungbluth S."/>
            <person name="Walsh D.A."/>
            <person name="Denef V.J."/>
            <person name="McMahon K.D."/>
            <person name="Konstantinidis K.T."/>
            <person name="Eloe-Fadrosh E.A."/>
            <person name="Kyrpides N.C."/>
            <person name="Woyke T."/>
        </authorList>
    </citation>
    <scope>NUCLEOTIDE SEQUENCE</scope>
    <source>
        <strain evidence="3">GVMAG-M-3300020185-18</strain>
    </source>
</reference>
<protein>
    <recommendedName>
        <fullName evidence="2">Nudix hydrolase domain-containing protein</fullName>
    </recommendedName>
</protein>
<dbReference type="AlphaFoldDB" id="A0A6C0C2V3"/>
<evidence type="ECO:0000313" key="3">
    <source>
        <dbReference type="EMBL" id="QHS98740.1"/>
    </source>
</evidence>
<sequence>MTVKRGAGILPFARHEGFIYLFLGRENVEGGHSASGQWSDFGGGKENDETELETALREGEEELNGLFGNREILSNLVKQTDIVIKTKTFYTYLMEVKYDKLKVDELKIKYEYALQNTPDMVFAHNGLYEKDRGIWLKLEDVEEFRPKLRRWYHHIMNKIVLYFKNESKI</sequence>
<keyword evidence="1" id="KW-0378">Hydrolase</keyword>